<dbReference type="EMBL" id="KL647970">
    <property type="protein sequence ID" value="KEY72955.1"/>
    <property type="molecule type" value="Genomic_DNA"/>
</dbReference>
<organism evidence="4 5">
    <name type="scientific">Stachybotrys chartarum (strain CBS 109288 / IBT 7711)</name>
    <name type="common">Toxic black mold</name>
    <name type="synonym">Stilbospora chartarum</name>
    <dbReference type="NCBI Taxonomy" id="1280523"/>
    <lineage>
        <taxon>Eukaryota</taxon>
        <taxon>Fungi</taxon>
        <taxon>Dikarya</taxon>
        <taxon>Ascomycota</taxon>
        <taxon>Pezizomycotina</taxon>
        <taxon>Sordariomycetes</taxon>
        <taxon>Hypocreomycetidae</taxon>
        <taxon>Hypocreales</taxon>
        <taxon>Stachybotryaceae</taxon>
        <taxon>Stachybotrys</taxon>
    </lineage>
</organism>
<feature type="compositionally biased region" description="Low complexity" evidence="2">
    <location>
        <begin position="249"/>
        <end position="261"/>
    </location>
</feature>
<protein>
    <recommendedName>
        <fullName evidence="3">BAR domain-containing protein</fullName>
    </recommendedName>
</protein>
<dbReference type="InterPro" id="IPR004148">
    <property type="entry name" value="BAR_dom"/>
</dbReference>
<evidence type="ECO:0000313" key="5">
    <source>
        <dbReference type="Proteomes" id="UP000028045"/>
    </source>
</evidence>
<keyword evidence="5" id="KW-1185">Reference proteome</keyword>
<evidence type="ECO:0000256" key="2">
    <source>
        <dbReference type="SAM" id="MobiDB-lite"/>
    </source>
</evidence>
<dbReference type="HOGENOM" id="CLU_034817_1_0_1"/>
<dbReference type="InterPro" id="IPR027267">
    <property type="entry name" value="AH/BAR_dom_sf"/>
</dbReference>
<proteinExistence type="predicted"/>
<sequence>MIFTKKIDRAFQWAGEKMGAEARTTHSEEFQMLETEMKLRAEGMERLKKSTDIYGRWIGRRCDALEDKERSSPAAVFGRTMASHGDDFEPDSEFGAGLASIGRANERIAELQDHYAATVAAVWGDHLERNSALMKEYTAARKKLENRRLALDASTAKLQKARRDDYRTEDEVRTNKGKFEETSEDVLRRMQDVKEAEPESVGALASLLEAELEYHERAAEELRRVRQQWTGVAAAAPVAAYSPPRPSRRNSLLSRTNTSRSWQEPQHDSVYEEAEPQPVSVRMPIRSAASSRAAPPPPPQPPRPSMARAATYDTRQPTLSTRGSLTPLARIATDQGSYNRRDEDIFADDASTSASGSSDVGDRSASPATSYGSLSRRNSIIGKKAPPPPPPNRAKKPAPPIPVRREHSLGY</sequence>
<feature type="compositionally biased region" description="Pro residues" evidence="2">
    <location>
        <begin position="385"/>
        <end position="402"/>
    </location>
</feature>
<evidence type="ECO:0000256" key="1">
    <source>
        <dbReference type="SAM" id="Coils"/>
    </source>
</evidence>
<feature type="compositionally biased region" description="Pro residues" evidence="2">
    <location>
        <begin position="294"/>
        <end position="304"/>
    </location>
</feature>
<evidence type="ECO:0000259" key="3">
    <source>
        <dbReference type="PROSITE" id="PS51021"/>
    </source>
</evidence>
<dbReference type="SMART" id="SM00721">
    <property type="entry name" value="BAR"/>
    <property type="match status" value="1"/>
</dbReference>
<feature type="coiled-coil region" evidence="1">
    <location>
        <begin position="127"/>
        <end position="154"/>
    </location>
</feature>
<dbReference type="SUPFAM" id="SSF103657">
    <property type="entry name" value="BAR/IMD domain-like"/>
    <property type="match status" value="1"/>
</dbReference>
<dbReference type="Proteomes" id="UP000028045">
    <property type="component" value="Unassembled WGS sequence"/>
</dbReference>
<reference evidence="4 5" key="1">
    <citation type="journal article" date="2014" name="BMC Genomics">
        <title>Comparative genome sequencing reveals chemotype-specific gene clusters in the toxigenic black mold Stachybotrys.</title>
        <authorList>
            <person name="Semeiks J."/>
            <person name="Borek D."/>
            <person name="Otwinowski Z."/>
            <person name="Grishin N.V."/>
        </authorList>
    </citation>
    <scope>NUCLEOTIDE SEQUENCE [LARGE SCALE GENOMIC DNA]</scope>
    <source>
        <strain evidence="5">CBS 109288 / IBT 7711</strain>
    </source>
</reference>
<gene>
    <name evidence="4" type="ORF">S7711_07920</name>
</gene>
<name>A0A084B5X6_STACB</name>
<feature type="compositionally biased region" description="Low complexity" evidence="2">
    <location>
        <begin position="348"/>
        <end position="359"/>
    </location>
</feature>
<dbReference type="Gene3D" id="1.20.1270.60">
    <property type="entry name" value="Arfaptin homology (AH) domain/BAR domain"/>
    <property type="match status" value="1"/>
</dbReference>
<feature type="region of interest" description="Disordered" evidence="2">
    <location>
        <begin position="237"/>
        <end position="411"/>
    </location>
</feature>
<evidence type="ECO:0000313" key="4">
    <source>
        <dbReference type="EMBL" id="KEY72955.1"/>
    </source>
</evidence>
<dbReference type="PROSITE" id="PS51021">
    <property type="entry name" value="BAR"/>
    <property type="match status" value="1"/>
</dbReference>
<feature type="domain" description="BAR" evidence="3">
    <location>
        <begin position="15"/>
        <end position="238"/>
    </location>
</feature>
<dbReference type="AlphaFoldDB" id="A0A084B5X6"/>
<feature type="compositionally biased region" description="Polar residues" evidence="2">
    <location>
        <begin position="313"/>
        <end position="324"/>
    </location>
</feature>
<dbReference type="OrthoDB" id="14167at2759"/>
<accession>A0A084B5X6</accession>
<feature type="compositionally biased region" description="Polar residues" evidence="2">
    <location>
        <begin position="366"/>
        <end position="378"/>
    </location>
</feature>
<feature type="compositionally biased region" description="Low complexity" evidence="2">
    <location>
        <begin position="284"/>
        <end position="293"/>
    </location>
</feature>
<keyword evidence="1" id="KW-0175">Coiled coil</keyword>
<dbReference type="Pfam" id="PF03114">
    <property type="entry name" value="BAR"/>
    <property type="match status" value="1"/>
</dbReference>
<dbReference type="GO" id="GO:0005737">
    <property type="term" value="C:cytoplasm"/>
    <property type="evidence" value="ECO:0007669"/>
    <property type="project" value="InterPro"/>
</dbReference>